<keyword evidence="3 7" id="KW-0378">Hydrolase</keyword>
<comment type="similarity">
    <text evidence="1 7">Belongs to the peptidase S24 family.</text>
</comment>
<evidence type="ECO:0000256" key="7">
    <source>
        <dbReference type="RuleBase" id="RU003991"/>
    </source>
</evidence>
<accession>A0ABQ2MD91</accession>
<dbReference type="InterPro" id="IPR039418">
    <property type="entry name" value="LexA-like"/>
</dbReference>
<keyword evidence="5" id="KW-0234">DNA repair</keyword>
<protein>
    <recommendedName>
        <fullName evidence="8">Peptidase S24/S26A/S26B/S26C domain-containing protein</fullName>
    </recommendedName>
</protein>
<dbReference type="SUPFAM" id="SSF51306">
    <property type="entry name" value="LexA/Signal peptidase"/>
    <property type="match status" value="1"/>
</dbReference>
<evidence type="ECO:0000313" key="9">
    <source>
        <dbReference type="EMBL" id="GGO48873.1"/>
    </source>
</evidence>
<dbReference type="InterPro" id="IPR036286">
    <property type="entry name" value="LexA/Signal_pep-like_sf"/>
</dbReference>
<sequence length="148" mass="16030">MLATEVRALADGLDDQLRTRVEDGVVMAGFPSPSQDYTTAEIDLSEHLMPNRASTYLVRARGHSMTGAGIWDGDELVVDRSIRPQHGHVVIAVLDGELTVKRLSIHADGRVVLSSENPAYPDIAVPSLSDLRVWGVVTVALHHVSRAS</sequence>
<keyword evidence="10" id="KW-1185">Reference proteome</keyword>
<gene>
    <name evidence="9" type="ORF">GCM10010977_29480</name>
</gene>
<dbReference type="PANTHER" id="PTHR33516">
    <property type="entry name" value="LEXA REPRESSOR"/>
    <property type="match status" value="1"/>
</dbReference>
<evidence type="ECO:0000313" key="10">
    <source>
        <dbReference type="Proteomes" id="UP000642509"/>
    </source>
</evidence>
<evidence type="ECO:0000256" key="4">
    <source>
        <dbReference type="ARBA" id="ARBA00022813"/>
    </source>
</evidence>
<dbReference type="PRINTS" id="PR00726">
    <property type="entry name" value="LEXASERPTASE"/>
</dbReference>
<evidence type="ECO:0000256" key="6">
    <source>
        <dbReference type="ARBA" id="ARBA00023236"/>
    </source>
</evidence>
<dbReference type="InterPro" id="IPR050077">
    <property type="entry name" value="LexA_repressor"/>
</dbReference>
<keyword evidence="4 7" id="KW-0068">Autocatalytic cleavage</keyword>
<evidence type="ECO:0000256" key="2">
    <source>
        <dbReference type="ARBA" id="ARBA00022763"/>
    </source>
</evidence>
<evidence type="ECO:0000256" key="1">
    <source>
        <dbReference type="ARBA" id="ARBA00007484"/>
    </source>
</evidence>
<evidence type="ECO:0000259" key="8">
    <source>
        <dbReference type="Pfam" id="PF00717"/>
    </source>
</evidence>
<reference evidence="10" key="1">
    <citation type="journal article" date="2019" name="Int. J. Syst. Evol. Microbiol.">
        <title>The Global Catalogue of Microorganisms (GCM) 10K type strain sequencing project: providing services to taxonomists for standard genome sequencing and annotation.</title>
        <authorList>
            <consortium name="The Broad Institute Genomics Platform"/>
            <consortium name="The Broad Institute Genome Sequencing Center for Infectious Disease"/>
            <person name="Wu L."/>
            <person name="Ma J."/>
        </authorList>
    </citation>
    <scope>NUCLEOTIDE SEQUENCE [LARGE SCALE GENOMIC DNA]</scope>
    <source>
        <strain evidence="10">CGMCC 1.7064</strain>
    </source>
</reference>
<dbReference type="InterPro" id="IPR015927">
    <property type="entry name" value="Peptidase_S24_S26A/B/C"/>
</dbReference>
<comment type="caution">
    <text evidence="9">The sequence shown here is derived from an EMBL/GenBank/DDBJ whole genome shotgun (WGS) entry which is preliminary data.</text>
</comment>
<dbReference type="NCBIfam" id="NF007621">
    <property type="entry name" value="PRK10276.1"/>
    <property type="match status" value="1"/>
</dbReference>
<organism evidence="9 10">
    <name type="scientific">Citricoccus zhacaiensis</name>
    <dbReference type="NCBI Taxonomy" id="489142"/>
    <lineage>
        <taxon>Bacteria</taxon>
        <taxon>Bacillati</taxon>
        <taxon>Actinomycetota</taxon>
        <taxon>Actinomycetes</taxon>
        <taxon>Micrococcales</taxon>
        <taxon>Micrococcaceae</taxon>
        <taxon>Citricoccus</taxon>
    </lineage>
</organism>
<keyword evidence="2" id="KW-0227">DNA damage</keyword>
<dbReference type="Gene3D" id="2.10.109.10">
    <property type="entry name" value="Umud Fragment, subunit A"/>
    <property type="match status" value="1"/>
</dbReference>
<dbReference type="EMBL" id="BMLQ01000010">
    <property type="protein sequence ID" value="GGO48873.1"/>
    <property type="molecule type" value="Genomic_DNA"/>
</dbReference>
<dbReference type="Pfam" id="PF00717">
    <property type="entry name" value="Peptidase_S24"/>
    <property type="match status" value="1"/>
</dbReference>
<evidence type="ECO:0000256" key="5">
    <source>
        <dbReference type="ARBA" id="ARBA00023204"/>
    </source>
</evidence>
<feature type="domain" description="Peptidase S24/S26A/S26B/S26C" evidence="8">
    <location>
        <begin position="26"/>
        <end position="137"/>
    </location>
</feature>
<proteinExistence type="inferred from homology"/>
<dbReference type="CDD" id="cd06529">
    <property type="entry name" value="S24_LexA-like"/>
    <property type="match status" value="1"/>
</dbReference>
<name>A0ABQ2MD91_9MICC</name>
<dbReference type="PANTHER" id="PTHR33516:SF2">
    <property type="entry name" value="LEXA REPRESSOR-RELATED"/>
    <property type="match status" value="1"/>
</dbReference>
<dbReference type="InterPro" id="IPR006197">
    <property type="entry name" value="Peptidase_S24_LexA"/>
</dbReference>
<evidence type="ECO:0000256" key="3">
    <source>
        <dbReference type="ARBA" id="ARBA00022801"/>
    </source>
</evidence>
<keyword evidence="6" id="KW-0742">SOS response</keyword>
<dbReference type="Proteomes" id="UP000642509">
    <property type="component" value="Unassembled WGS sequence"/>
</dbReference>